<feature type="transmembrane region" description="Helical" evidence="1">
    <location>
        <begin position="96"/>
        <end position="114"/>
    </location>
</feature>
<evidence type="ECO:0008006" key="4">
    <source>
        <dbReference type="Google" id="ProtNLM"/>
    </source>
</evidence>
<keyword evidence="1" id="KW-1133">Transmembrane helix</keyword>
<feature type="transmembrane region" description="Helical" evidence="1">
    <location>
        <begin position="67"/>
        <end position="90"/>
    </location>
</feature>
<dbReference type="AlphaFoldDB" id="A0A3R8LQB0"/>
<accession>A0A3R8LQB0</accession>
<name>A0A3R8LQB0_9BURK</name>
<proteinExistence type="predicted"/>
<dbReference type="OrthoDB" id="5405464at2"/>
<keyword evidence="1" id="KW-0812">Transmembrane</keyword>
<feature type="transmembrane region" description="Helical" evidence="1">
    <location>
        <begin position="23"/>
        <end position="46"/>
    </location>
</feature>
<keyword evidence="3" id="KW-1185">Reference proteome</keyword>
<dbReference type="RefSeq" id="WP_125096500.1">
    <property type="nucleotide sequence ID" value="NZ_RRUE01000002.1"/>
</dbReference>
<protein>
    <recommendedName>
        <fullName evidence="4">DUF4870 domain-containing protein</fullName>
    </recommendedName>
</protein>
<evidence type="ECO:0000256" key="1">
    <source>
        <dbReference type="SAM" id="Phobius"/>
    </source>
</evidence>
<sequence>MPTQQATQAVPADSMRTFTLWCYVLHVLGVATGGVSSIVAVIINYMKRKEALGTSYQGHHEYMIRTFWVSVIGAVILMVLMILSAALIYLAPFAWLVIWPAAIVLLVWVLYRLVTGGLKAYHAEPLS</sequence>
<evidence type="ECO:0000313" key="3">
    <source>
        <dbReference type="Proteomes" id="UP000270261"/>
    </source>
</evidence>
<organism evidence="2 3">
    <name type="scientific">Lautropia dentalis</name>
    <dbReference type="NCBI Taxonomy" id="2490857"/>
    <lineage>
        <taxon>Bacteria</taxon>
        <taxon>Pseudomonadati</taxon>
        <taxon>Pseudomonadota</taxon>
        <taxon>Betaproteobacteria</taxon>
        <taxon>Burkholderiales</taxon>
        <taxon>Burkholderiaceae</taxon>
        <taxon>Lautropia</taxon>
    </lineage>
</organism>
<comment type="caution">
    <text evidence="2">The sequence shown here is derived from an EMBL/GenBank/DDBJ whole genome shotgun (WGS) entry which is preliminary data.</text>
</comment>
<evidence type="ECO:0000313" key="2">
    <source>
        <dbReference type="EMBL" id="RRN44305.1"/>
    </source>
</evidence>
<dbReference type="EMBL" id="RRUE01000002">
    <property type="protein sequence ID" value="RRN44305.1"/>
    <property type="molecule type" value="Genomic_DNA"/>
</dbReference>
<reference evidence="2 3" key="1">
    <citation type="submission" date="2018-11" db="EMBL/GenBank/DDBJ databases">
        <title>Genome sequencing of Lautropia sp. KCOM 2505 (= ChDC F240).</title>
        <authorList>
            <person name="Kook J.-K."/>
            <person name="Park S.-N."/>
            <person name="Lim Y.K."/>
        </authorList>
    </citation>
    <scope>NUCLEOTIDE SEQUENCE [LARGE SCALE GENOMIC DNA]</scope>
    <source>
        <strain evidence="2 3">KCOM 2505</strain>
    </source>
</reference>
<gene>
    <name evidence="2" type="ORF">EHV23_13360</name>
</gene>
<dbReference type="Proteomes" id="UP000270261">
    <property type="component" value="Unassembled WGS sequence"/>
</dbReference>
<keyword evidence="1" id="KW-0472">Membrane</keyword>